<dbReference type="AlphaFoldDB" id="A0A6P8I242"/>
<dbReference type="FunFam" id="3.40.390.10:FF:000001">
    <property type="entry name" value="A disintegrin and metalloproteinase with thrombospondin motifs 1"/>
    <property type="match status" value="1"/>
</dbReference>
<evidence type="ECO:0000259" key="20">
    <source>
        <dbReference type="PROSITE" id="PS50900"/>
    </source>
</evidence>
<keyword evidence="9 14" id="KW-0862">Zinc</keyword>
<keyword evidence="10" id="KW-0482">Metalloprotease</keyword>
<dbReference type="InterPro" id="IPR013273">
    <property type="entry name" value="ADAMTS/ADAMTS-like"/>
</dbReference>
<evidence type="ECO:0000256" key="5">
    <source>
        <dbReference type="ARBA" id="ARBA00022723"/>
    </source>
</evidence>
<dbReference type="Pfam" id="PF19236">
    <property type="entry name" value="ADAMTS_CR_3"/>
    <property type="match status" value="1"/>
</dbReference>
<evidence type="ECO:0000256" key="15">
    <source>
        <dbReference type="PIRSR" id="PIRSR613273-3"/>
    </source>
</evidence>
<keyword evidence="11 15" id="KW-1015">Disulfide bond</keyword>
<dbReference type="Pfam" id="PF17771">
    <property type="entry name" value="ADAMTS_CR_2"/>
    <property type="match status" value="1"/>
</dbReference>
<keyword evidence="7" id="KW-0677">Repeat</keyword>
<dbReference type="Pfam" id="PF05986">
    <property type="entry name" value="ADAMTS_spacer1"/>
    <property type="match status" value="1"/>
</dbReference>
<evidence type="ECO:0000256" key="17">
    <source>
        <dbReference type="SAM" id="MobiDB-lite"/>
    </source>
</evidence>
<dbReference type="FunCoup" id="A0A6P8I242">
    <property type="interactions" value="17"/>
</dbReference>
<dbReference type="PANTHER" id="PTHR13723:SF281">
    <property type="entry name" value="PAPILIN"/>
    <property type="match status" value="1"/>
</dbReference>
<dbReference type="PANTHER" id="PTHR13723">
    <property type="entry name" value="ADAMTS A DISINTEGRIN AND METALLOPROTEASE WITH THROMBOSPONDIN MOTIFS PROTEASE"/>
    <property type="match status" value="1"/>
</dbReference>
<comment type="caution">
    <text evidence="16">Lacks conserved residue(s) required for the propagation of feature annotation.</text>
</comment>
<evidence type="ECO:0000256" key="13">
    <source>
        <dbReference type="PIRSR" id="PIRSR613273-1"/>
    </source>
</evidence>
<dbReference type="InterPro" id="IPR050439">
    <property type="entry name" value="ADAMTS_ADAMTS-like"/>
</dbReference>
<dbReference type="FunFam" id="2.60.120.830:FF:000001">
    <property type="entry name" value="A disintegrin and metalloproteinase with thrombospondin motifs 1"/>
    <property type="match status" value="1"/>
</dbReference>
<dbReference type="GO" id="GO:0004222">
    <property type="term" value="F:metalloendopeptidase activity"/>
    <property type="evidence" value="ECO:0007669"/>
    <property type="project" value="InterPro"/>
</dbReference>
<dbReference type="PROSITE" id="PS50092">
    <property type="entry name" value="TSP1"/>
    <property type="match status" value="4"/>
</dbReference>
<evidence type="ECO:0000256" key="10">
    <source>
        <dbReference type="ARBA" id="ARBA00023049"/>
    </source>
</evidence>
<dbReference type="CDD" id="cd04273">
    <property type="entry name" value="ZnMc_ADAMTS_like"/>
    <property type="match status" value="1"/>
</dbReference>
<dbReference type="GO" id="GO:0030198">
    <property type="term" value="P:extracellular matrix organization"/>
    <property type="evidence" value="ECO:0007669"/>
    <property type="project" value="InterPro"/>
</dbReference>
<dbReference type="SMART" id="SM00209">
    <property type="entry name" value="TSP1"/>
    <property type="match status" value="5"/>
</dbReference>
<evidence type="ECO:0000256" key="18">
    <source>
        <dbReference type="SAM" id="SignalP"/>
    </source>
</evidence>
<dbReference type="InterPro" id="IPR010294">
    <property type="entry name" value="ADAMTS_spacer1"/>
</dbReference>
<keyword evidence="12" id="KW-0325">Glycoprotein</keyword>
<feature type="disulfide bond" evidence="15">
    <location>
        <begin position="380"/>
        <end position="409"/>
    </location>
</feature>
<dbReference type="GO" id="GO:0006508">
    <property type="term" value="P:proteolysis"/>
    <property type="evidence" value="ECO:0007669"/>
    <property type="project" value="UniProtKB-KW"/>
</dbReference>
<evidence type="ECO:0000259" key="19">
    <source>
        <dbReference type="PROSITE" id="PS50215"/>
    </source>
</evidence>
<evidence type="ECO:0000256" key="8">
    <source>
        <dbReference type="ARBA" id="ARBA00022801"/>
    </source>
</evidence>
<dbReference type="Proteomes" id="UP000515163">
    <property type="component" value="Unplaced"/>
</dbReference>
<evidence type="ECO:0000256" key="3">
    <source>
        <dbReference type="ARBA" id="ARBA00022530"/>
    </source>
</evidence>
<gene>
    <name evidence="22" type="primary">LOC116297508</name>
</gene>
<feature type="disulfide bond" evidence="15">
    <location>
        <begin position="463"/>
        <end position="484"/>
    </location>
</feature>
<dbReference type="InterPro" id="IPR010909">
    <property type="entry name" value="PLAC"/>
</dbReference>
<evidence type="ECO:0000256" key="16">
    <source>
        <dbReference type="PROSITE-ProRule" id="PRU00276"/>
    </source>
</evidence>
<dbReference type="InterPro" id="IPR041645">
    <property type="entry name" value="ADAMTS_CR_2"/>
</dbReference>
<evidence type="ECO:0000256" key="6">
    <source>
        <dbReference type="ARBA" id="ARBA00022729"/>
    </source>
</evidence>
<dbReference type="Pfam" id="PF00090">
    <property type="entry name" value="TSP_1"/>
    <property type="match status" value="1"/>
</dbReference>
<dbReference type="Gene3D" id="2.20.100.10">
    <property type="entry name" value="Thrombospondin type-1 (TSP1) repeat"/>
    <property type="match status" value="5"/>
</dbReference>
<feature type="disulfide bond" evidence="15">
    <location>
        <begin position="531"/>
        <end position="568"/>
    </location>
</feature>
<reference evidence="22" key="1">
    <citation type="submission" date="2025-08" db="UniProtKB">
        <authorList>
            <consortium name="RefSeq"/>
        </authorList>
    </citation>
    <scope>IDENTIFICATION</scope>
    <source>
        <tissue evidence="22">Tentacle</tissue>
    </source>
</reference>
<dbReference type="GeneID" id="116297508"/>
<dbReference type="InParanoid" id="A0A6P8I242"/>
<dbReference type="Gene3D" id="3.40.1620.60">
    <property type="match status" value="1"/>
</dbReference>
<evidence type="ECO:0000313" key="21">
    <source>
        <dbReference type="Proteomes" id="UP000515163"/>
    </source>
</evidence>
<dbReference type="SUPFAM" id="SSF55486">
    <property type="entry name" value="Metalloproteases ('zincins'), catalytic domain"/>
    <property type="match status" value="1"/>
</dbReference>
<proteinExistence type="predicted"/>
<feature type="binding site" evidence="14 16">
    <location>
        <position position="363"/>
    </location>
    <ligand>
        <name>Zn(2+)</name>
        <dbReference type="ChEBI" id="CHEBI:29105"/>
        <note>catalytic</note>
    </ligand>
</feature>
<keyword evidence="2" id="KW-0964">Secreted</keyword>
<dbReference type="RefSeq" id="XP_031561606.1">
    <property type="nucleotide sequence ID" value="XM_031705746.1"/>
</dbReference>
<keyword evidence="8" id="KW-0378">Hydrolase</keyword>
<feature type="region of interest" description="Disordered" evidence="17">
    <location>
        <begin position="171"/>
        <end position="204"/>
    </location>
</feature>
<comment type="subcellular location">
    <subcellularLocation>
        <location evidence="1">Secreted</location>
        <location evidence="1">Extracellular space</location>
        <location evidence="1">Extracellular matrix</location>
    </subcellularLocation>
</comment>
<evidence type="ECO:0000256" key="12">
    <source>
        <dbReference type="ARBA" id="ARBA00023180"/>
    </source>
</evidence>
<keyword evidence="21" id="KW-1185">Reference proteome</keyword>
<feature type="disulfide bond" evidence="15">
    <location>
        <begin position="497"/>
        <end position="508"/>
    </location>
</feature>
<keyword evidence="4" id="KW-0645">Protease</keyword>
<feature type="compositionally biased region" description="Polar residues" evidence="17">
    <location>
        <begin position="171"/>
        <end position="182"/>
    </location>
</feature>
<evidence type="ECO:0000313" key="22">
    <source>
        <dbReference type="RefSeq" id="XP_031561606.1"/>
    </source>
</evidence>
<keyword evidence="6 18" id="KW-0732">Signal</keyword>
<dbReference type="Gene3D" id="3.40.390.10">
    <property type="entry name" value="Collagenase (Catalytic Domain)"/>
    <property type="match status" value="1"/>
</dbReference>
<name>A0A6P8I242_ACTTE</name>
<feature type="binding site" evidence="14">
    <location>
        <position position="311"/>
    </location>
    <ligand>
        <name>Ca(2+)</name>
        <dbReference type="ChEBI" id="CHEBI:29108"/>
        <label>1</label>
    </ligand>
</feature>
<dbReference type="InterPro" id="IPR001590">
    <property type="entry name" value="Peptidase_M12B"/>
</dbReference>
<accession>A0A6P8I242</accession>
<evidence type="ECO:0000256" key="1">
    <source>
        <dbReference type="ARBA" id="ARBA00004498"/>
    </source>
</evidence>
<feature type="chain" id="PRO_5027774212" evidence="18">
    <location>
        <begin position="26"/>
        <end position="1083"/>
    </location>
</feature>
<dbReference type="InterPro" id="IPR036383">
    <property type="entry name" value="TSP1_rpt_sf"/>
</dbReference>
<evidence type="ECO:0000256" key="4">
    <source>
        <dbReference type="ARBA" id="ARBA00022670"/>
    </source>
</evidence>
<evidence type="ECO:0000256" key="11">
    <source>
        <dbReference type="ARBA" id="ARBA00023157"/>
    </source>
</evidence>
<feature type="binding site" evidence="14 16">
    <location>
        <position position="373"/>
    </location>
    <ligand>
        <name>Zn(2+)</name>
        <dbReference type="ChEBI" id="CHEBI:29105"/>
        <note>catalytic</note>
    </ligand>
</feature>
<dbReference type="FunFam" id="2.20.100.10:FF:000006">
    <property type="entry name" value="A disintegrin and metalloproteinase with thrombospondin motifs 1"/>
    <property type="match status" value="1"/>
</dbReference>
<feature type="domain" description="PLAC" evidence="20">
    <location>
        <begin position="1040"/>
        <end position="1080"/>
    </location>
</feature>
<feature type="disulfide bond" evidence="15">
    <location>
        <begin position="471"/>
        <end position="503"/>
    </location>
</feature>
<feature type="binding site" evidence="14">
    <location>
        <position position="425"/>
    </location>
    <ligand>
        <name>Ca(2+)</name>
        <dbReference type="ChEBI" id="CHEBI:29108"/>
        <label>1</label>
    </ligand>
</feature>
<feature type="disulfide bond" evidence="15">
    <location>
        <begin position="452"/>
        <end position="476"/>
    </location>
</feature>
<feature type="disulfide bond" evidence="15">
    <location>
        <begin position="546"/>
        <end position="558"/>
    </location>
</feature>
<evidence type="ECO:0000256" key="14">
    <source>
        <dbReference type="PIRSR" id="PIRSR613273-2"/>
    </source>
</evidence>
<dbReference type="SUPFAM" id="SSF82895">
    <property type="entry name" value="TSP-1 type 1 repeat"/>
    <property type="match status" value="5"/>
</dbReference>
<dbReference type="Pfam" id="PF19030">
    <property type="entry name" value="TSP1_ADAMTS"/>
    <property type="match status" value="4"/>
</dbReference>
<evidence type="ECO:0000256" key="2">
    <source>
        <dbReference type="ARBA" id="ARBA00022525"/>
    </source>
</evidence>
<keyword evidence="3" id="KW-0272">Extracellular matrix</keyword>
<dbReference type="InterPro" id="IPR024079">
    <property type="entry name" value="MetalloPept_cat_dom_sf"/>
</dbReference>
<feature type="disulfide bond" evidence="15">
    <location>
        <begin position="290"/>
        <end position="347"/>
    </location>
</feature>
<dbReference type="KEGG" id="aten:116297508"/>
<dbReference type="Pfam" id="PF01421">
    <property type="entry name" value="Reprolysin"/>
    <property type="match status" value="1"/>
</dbReference>
<protein>
    <submittedName>
        <fullName evidence="22">A disintegrin and metalloproteinase with thrombospondin motifs 7-like isoform X1</fullName>
    </submittedName>
</protein>
<feature type="signal peptide" evidence="18">
    <location>
        <begin position="1"/>
        <end position="25"/>
    </location>
</feature>
<feature type="disulfide bond" evidence="15">
    <location>
        <begin position="535"/>
        <end position="573"/>
    </location>
</feature>
<dbReference type="GO" id="GO:0046872">
    <property type="term" value="F:metal ion binding"/>
    <property type="evidence" value="ECO:0007669"/>
    <property type="project" value="UniProtKB-KW"/>
</dbReference>
<feature type="disulfide bond" evidence="15">
    <location>
        <begin position="322"/>
        <end position="329"/>
    </location>
</feature>
<dbReference type="PROSITE" id="PS50900">
    <property type="entry name" value="PLAC"/>
    <property type="match status" value="1"/>
</dbReference>
<dbReference type="InterPro" id="IPR000884">
    <property type="entry name" value="TSP1_rpt"/>
</dbReference>
<keyword evidence="5 14" id="KW-0479">Metal-binding</keyword>
<dbReference type="InterPro" id="IPR045371">
    <property type="entry name" value="ADAMTS_CR_3"/>
</dbReference>
<feature type="domain" description="Peptidase M12B" evidence="19">
    <location>
        <begin position="214"/>
        <end position="430"/>
    </location>
</feature>
<feature type="binding site" evidence="14 16">
    <location>
        <position position="367"/>
    </location>
    <ligand>
        <name>Zn(2+)</name>
        <dbReference type="ChEBI" id="CHEBI:29105"/>
        <note>catalytic</note>
    </ligand>
</feature>
<dbReference type="OrthoDB" id="10035764at2759"/>
<comment type="cofactor">
    <cofactor evidence="14">
        <name>Zn(2+)</name>
        <dbReference type="ChEBI" id="CHEBI:29105"/>
    </cofactor>
    <text evidence="14">Binds 1 zinc ion per subunit.</text>
</comment>
<dbReference type="GO" id="GO:0031012">
    <property type="term" value="C:extracellular matrix"/>
    <property type="evidence" value="ECO:0007669"/>
    <property type="project" value="TreeGrafter"/>
</dbReference>
<feature type="disulfide bond" evidence="15">
    <location>
        <begin position="341"/>
        <end position="425"/>
    </location>
</feature>
<dbReference type="PROSITE" id="PS50215">
    <property type="entry name" value="ADAM_MEPRO"/>
    <property type="match status" value="1"/>
</dbReference>
<evidence type="ECO:0000256" key="9">
    <source>
        <dbReference type="ARBA" id="ARBA00022833"/>
    </source>
</evidence>
<evidence type="ECO:0000256" key="7">
    <source>
        <dbReference type="ARBA" id="ARBA00022737"/>
    </source>
</evidence>
<sequence length="1083" mass="123016">MQLQEIYLKLLFFLIVLCIFSCVKSSVFSKREDQERFLQNLKSFQIIYPEISYENEVISIEESISKPVFQIRFRAFGEDFLLDAWLNLNLVPPSYSKDVLPRERLSQNQNIRMCFYSGKSKLHSDSSVAIGNCHGLLGVIRMGQEEYFIEPMEKKPGKQFAHVLYRRSDLPTTRSSTPQSCSAVKDPGRRRFNNTNITDNLHHGSRNRRSVVEITLQLLVVVDKDMIDFHGNDTIEEYVLTIMNMVSEIYRDPSIGVAINLEVIRLILLYNKQKQLSITSDGHETLQSFCEWQNSLRWREGEDPQEHNHYDAAVLITRQNICADKTEKCATVGMGYLYGMCDLKRRCSVSEDNGLNVAFTIAHELGHNLGIYHDGEGNSCSDFSGEIPHLMSARWLLRNKHGGMKWSQCSKRSLKAFLKSEDSKCLRRHSKSKKIALPPDLPGVRYSADDQCRLQYGNRARHCLKFKAKLCRELWCEIEGEQSCRSKLNPPAKGTACGRDKWCMFGSCVENTIIPQRRDGDWTDWSGWSKCSRSCGSGVMAMQRKCNNPRPLNGGRYCIGEEKRYKLCNIQPCPKGSQDFRVVQCSSYNNTKYKGVVYEKWVPVISDGQPCALFCRPEGTNHRFSAKLAENVVDGTTCRADTRNVCIDGKCHSVGCDNKLGSGAKEDVCGVCKGNGTTCYTVEGRFNQLAGKGYVEAALIPKGARAILVTEVKPCTSFLALRSRIDKYYINGNKKIELPGDFDAEGTIFKYFRSGTWERLIAKGPTTTPFHIMVLYNGFNLGIKYRYTLPINTSKKAKDKKKLLHITGPTYGWVHGGWSPCSAHCDGGIRKSLKMKCVGFYRGEISFVEDFYCKDATKPQTQERVCNVHKCAIWWDVSPWQPCSTTCGGGVQKRLVTCKQEHRNGSRTLAPDHRCTDDKPSSLRNCIHKACHLKWRVGRWSRCYALCGVGVRRRSVTCPAKNMCSLSLKPTASKPCYSGPCLEWVTGEWSKCSARCGPGYQRRLVTCRHKLTGKKSNKCEKRKQPMDVKACKITECTSVQEPPCLQDKYNKKQCHSVLKYKLCHDKAWYSLCCKTCERIARPR</sequence>
<dbReference type="PRINTS" id="PR01857">
    <property type="entry name" value="ADAMTSFAMILY"/>
</dbReference>
<dbReference type="Gene3D" id="2.60.120.830">
    <property type="match status" value="1"/>
</dbReference>
<organism evidence="21 22">
    <name type="scientific">Actinia tenebrosa</name>
    <name type="common">Australian red waratah sea anemone</name>
    <dbReference type="NCBI Taxonomy" id="6105"/>
    <lineage>
        <taxon>Eukaryota</taxon>
        <taxon>Metazoa</taxon>
        <taxon>Cnidaria</taxon>
        <taxon>Anthozoa</taxon>
        <taxon>Hexacorallia</taxon>
        <taxon>Actiniaria</taxon>
        <taxon>Actiniidae</taxon>
        <taxon>Actinia</taxon>
    </lineage>
</organism>
<feature type="active site" evidence="13 16">
    <location>
        <position position="364"/>
    </location>
</feature>
<keyword evidence="14" id="KW-0106">Calcium</keyword>